<name>A0A6A4V0Z7_AMPAM</name>
<accession>A0A6A4V0Z7</accession>
<dbReference type="Gene3D" id="2.10.220.10">
    <property type="entry name" value="Hormone Receptor, Insulin-like Growth Factor Receptor 1, Chain A, domain 2"/>
    <property type="match status" value="2"/>
</dbReference>
<keyword evidence="1" id="KW-0645">Protease</keyword>
<dbReference type="SUPFAM" id="SSF57184">
    <property type="entry name" value="Growth factor receptor domain"/>
    <property type="match status" value="1"/>
</dbReference>
<dbReference type="CDD" id="cd00064">
    <property type="entry name" value="FU"/>
    <property type="match status" value="1"/>
</dbReference>
<dbReference type="OrthoDB" id="300641at2759"/>
<dbReference type="SMART" id="SM00261">
    <property type="entry name" value="FU"/>
    <property type="match status" value="3"/>
</dbReference>
<dbReference type="EMBL" id="VIIS01001994">
    <property type="protein sequence ID" value="KAF0289877.1"/>
    <property type="molecule type" value="Genomic_DNA"/>
</dbReference>
<proteinExistence type="predicted"/>
<reference evidence="1 2" key="1">
    <citation type="submission" date="2019-07" db="EMBL/GenBank/DDBJ databases">
        <title>Draft genome assembly of a fouling barnacle, Amphibalanus amphitrite (Darwin, 1854): The first reference genome for Thecostraca.</title>
        <authorList>
            <person name="Kim W."/>
        </authorList>
    </citation>
    <scope>NUCLEOTIDE SEQUENCE [LARGE SCALE GENOMIC DNA]</scope>
    <source>
        <strain evidence="1">SNU_AA5</strain>
        <tissue evidence="1">Soma without cirri and trophi</tissue>
    </source>
</reference>
<keyword evidence="1" id="KW-0378">Hydrolase</keyword>
<keyword evidence="2" id="KW-1185">Reference proteome</keyword>
<sequence>MILECNRGDLPRFVALNLDKLPPISIDCIDVSALLRKQQLMEMDMSQLKSTVDEVLKEYAKEQVGASEVVATKLETRCERCADGCMTCIGPNDNNCVLCRRGLFHFNGQCVNSCPPGTFGEAVSGECVACWPGCDECSGQRACRRCARGWMPVRDGTCHPDNGPCPEGEFYDGESCGRCHRSCLACTGPMAVECSRCQPASVLHNTRTFVIFTK</sequence>
<dbReference type="GO" id="GO:0006508">
    <property type="term" value="P:proteolysis"/>
    <property type="evidence" value="ECO:0007669"/>
    <property type="project" value="UniProtKB-KW"/>
</dbReference>
<dbReference type="InterPro" id="IPR009030">
    <property type="entry name" value="Growth_fac_rcpt_cys_sf"/>
</dbReference>
<comment type="caution">
    <text evidence="1">The sequence shown here is derived from an EMBL/GenBank/DDBJ whole genome shotgun (WGS) entry which is preliminary data.</text>
</comment>
<dbReference type="Proteomes" id="UP000440578">
    <property type="component" value="Unassembled WGS sequence"/>
</dbReference>
<dbReference type="AlphaFoldDB" id="A0A6A4V0Z7"/>
<protein>
    <submittedName>
        <fullName evidence="1">Furin-like protease 2</fullName>
    </submittedName>
</protein>
<gene>
    <name evidence="1" type="primary">Fur2_0</name>
    <name evidence="1" type="ORF">FJT64_011883</name>
</gene>
<dbReference type="GO" id="GO:0008233">
    <property type="term" value="F:peptidase activity"/>
    <property type="evidence" value="ECO:0007669"/>
    <property type="project" value="UniProtKB-KW"/>
</dbReference>
<dbReference type="InterPro" id="IPR006212">
    <property type="entry name" value="Furin_repeat"/>
</dbReference>
<evidence type="ECO:0000313" key="2">
    <source>
        <dbReference type="Proteomes" id="UP000440578"/>
    </source>
</evidence>
<organism evidence="1 2">
    <name type="scientific">Amphibalanus amphitrite</name>
    <name type="common">Striped barnacle</name>
    <name type="synonym">Balanus amphitrite</name>
    <dbReference type="NCBI Taxonomy" id="1232801"/>
    <lineage>
        <taxon>Eukaryota</taxon>
        <taxon>Metazoa</taxon>
        <taxon>Ecdysozoa</taxon>
        <taxon>Arthropoda</taxon>
        <taxon>Crustacea</taxon>
        <taxon>Multicrustacea</taxon>
        <taxon>Cirripedia</taxon>
        <taxon>Thoracica</taxon>
        <taxon>Thoracicalcarea</taxon>
        <taxon>Balanomorpha</taxon>
        <taxon>Balanoidea</taxon>
        <taxon>Balanidae</taxon>
        <taxon>Amphibalaninae</taxon>
        <taxon>Amphibalanus</taxon>
    </lineage>
</organism>
<evidence type="ECO:0000313" key="1">
    <source>
        <dbReference type="EMBL" id="KAF0289877.1"/>
    </source>
</evidence>